<dbReference type="AlphaFoldDB" id="A0A9E7DC11"/>
<dbReference type="Proteomes" id="UP000831562">
    <property type="component" value="Chromosome"/>
</dbReference>
<gene>
    <name evidence="2" type="ORF">M3I19_05720</name>
</gene>
<accession>A0A9E7DC11</accession>
<evidence type="ECO:0000313" key="3">
    <source>
        <dbReference type="Proteomes" id="UP000831562"/>
    </source>
</evidence>
<reference evidence="2" key="1">
    <citation type="submission" date="2022-05" db="EMBL/GenBank/DDBJ databases">
        <title>Using nanopore sequencing to obtain complete genomes from saliva samples.</title>
        <authorList>
            <person name="Baker J.L."/>
        </authorList>
    </citation>
    <scope>NUCLEOTIDE SEQUENCE</scope>
    <source>
        <strain evidence="2">JCVI-JB-Lp32</strain>
    </source>
</reference>
<keyword evidence="1" id="KW-0812">Transmembrane</keyword>
<organism evidence="2 3">
    <name type="scientific">Lancefieldella parvula</name>
    <dbReference type="NCBI Taxonomy" id="1382"/>
    <lineage>
        <taxon>Bacteria</taxon>
        <taxon>Bacillati</taxon>
        <taxon>Actinomycetota</taxon>
        <taxon>Coriobacteriia</taxon>
        <taxon>Coriobacteriales</taxon>
        <taxon>Atopobiaceae</taxon>
        <taxon>Lancefieldella</taxon>
    </lineage>
</organism>
<keyword evidence="1" id="KW-1133">Transmembrane helix</keyword>
<keyword evidence="1" id="KW-0472">Membrane</keyword>
<name>A0A9E7DC11_9ACTN</name>
<feature type="transmembrane region" description="Helical" evidence="1">
    <location>
        <begin position="20"/>
        <end position="39"/>
    </location>
</feature>
<evidence type="ECO:0000313" key="2">
    <source>
        <dbReference type="EMBL" id="UQF77785.1"/>
    </source>
</evidence>
<proteinExistence type="predicted"/>
<evidence type="ECO:0000256" key="1">
    <source>
        <dbReference type="SAM" id="Phobius"/>
    </source>
</evidence>
<sequence length="69" mass="6890">MDGFDPQVGNLKPVNNGSQPMGVAVAGVLVWAGAVYDVVLAVNYGAIVNVGLAFMAAAATVANVVTTVN</sequence>
<feature type="transmembrane region" description="Helical" evidence="1">
    <location>
        <begin position="46"/>
        <end position="65"/>
    </location>
</feature>
<dbReference type="EMBL" id="CP097092">
    <property type="protein sequence ID" value="UQF77785.1"/>
    <property type="molecule type" value="Genomic_DNA"/>
</dbReference>
<protein>
    <submittedName>
        <fullName evidence="2">Uncharacterized protein</fullName>
    </submittedName>
</protein>